<feature type="transmembrane region" description="Helical" evidence="3">
    <location>
        <begin position="126"/>
        <end position="146"/>
    </location>
</feature>
<evidence type="ECO:0000256" key="3">
    <source>
        <dbReference type="SAM" id="Phobius"/>
    </source>
</evidence>
<evidence type="ECO:0000259" key="4">
    <source>
        <dbReference type="PROSITE" id="PS50887"/>
    </source>
</evidence>
<keyword evidence="3" id="KW-0472">Membrane</keyword>
<dbReference type="PANTHER" id="PTHR45138:SF9">
    <property type="entry name" value="DIGUANYLATE CYCLASE DGCM-RELATED"/>
    <property type="match status" value="1"/>
</dbReference>
<dbReference type="EC" id="2.7.7.65" evidence="1"/>
<dbReference type="InterPro" id="IPR043128">
    <property type="entry name" value="Rev_trsase/Diguanyl_cyclase"/>
</dbReference>
<dbReference type="InterPro" id="IPR050469">
    <property type="entry name" value="Diguanylate_Cyclase"/>
</dbReference>
<dbReference type="PROSITE" id="PS50887">
    <property type="entry name" value="GGDEF"/>
    <property type="match status" value="1"/>
</dbReference>
<dbReference type="InterPro" id="IPR000160">
    <property type="entry name" value="GGDEF_dom"/>
</dbReference>
<gene>
    <name evidence="5" type="ORF">ACFPQA_11995</name>
</gene>
<evidence type="ECO:0000256" key="2">
    <source>
        <dbReference type="ARBA" id="ARBA00034247"/>
    </source>
</evidence>
<feature type="domain" description="GGDEF" evidence="4">
    <location>
        <begin position="228"/>
        <end position="360"/>
    </location>
</feature>
<dbReference type="Pfam" id="PF00990">
    <property type="entry name" value="GGDEF"/>
    <property type="match status" value="1"/>
</dbReference>
<feature type="transmembrane region" description="Helical" evidence="3">
    <location>
        <begin position="51"/>
        <end position="74"/>
    </location>
</feature>
<feature type="transmembrane region" description="Helical" evidence="3">
    <location>
        <begin position="86"/>
        <end position="114"/>
    </location>
</feature>
<dbReference type="SMART" id="SM00267">
    <property type="entry name" value="GGDEF"/>
    <property type="match status" value="1"/>
</dbReference>
<proteinExistence type="predicted"/>
<dbReference type="NCBIfam" id="TIGR00254">
    <property type="entry name" value="GGDEF"/>
    <property type="match status" value="1"/>
</dbReference>
<evidence type="ECO:0000313" key="5">
    <source>
        <dbReference type="EMBL" id="MFC5545780.1"/>
    </source>
</evidence>
<evidence type="ECO:0000313" key="6">
    <source>
        <dbReference type="Proteomes" id="UP001596055"/>
    </source>
</evidence>
<dbReference type="InterPro" id="IPR029787">
    <property type="entry name" value="Nucleotide_cyclase"/>
</dbReference>
<dbReference type="EMBL" id="JBHSNL010000004">
    <property type="protein sequence ID" value="MFC5545780.1"/>
    <property type="molecule type" value="Genomic_DNA"/>
</dbReference>
<keyword evidence="6" id="KW-1185">Reference proteome</keyword>
<dbReference type="Gene3D" id="3.30.70.270">
    <property type="match status" value="1"/>
</dbReference>
<organism evidence="5 6">
    <name type="scientific">Marinobacter koreensis</name>
    <dbReference type="NCBI Taxonomy" id="335974"/>
    <lineage>
        <taxon>Bacteria</taxon>
        <taxon>Pseudomonadati</taxon>
        <taxon>Pseudomonadota</taxon>
        <taxon>Gammaproteobacteria</taxon>
        <taxon>Pseudomonadales</taxon>
        <taxon>Marinobacteraceae</taxon>
        <taxon>Marinobacter</taxon>
    </lineage>
</organism>
<sequence length="360" mass="39789">MSHAGTRTPDEELSQFRVRGEIPVPVLINWLTAAAIPLLTFFAWRAVRQDSAALVPTFLTISAVLLGVNALLYFVLGNQTLQRRGFIVLIIALFTFLAIRAVEDGSAIIWLFAYPPIIFYISQARVGVIACVGGIAGLILLFSPLGDALFNSPYSTSFRISMIIVLSFEMVSCYILDQSRRRSKLGLLRLAAEFEHAAKHDALTGLANRREAVEQLENEFQRYRRTQRPFSVLLMDIDLFKSINDTYGHQAGDELIVLVAQCLREQCRRVDTPARWGGEEFLVLLPETGSTDALQTANRIRCAIESASVTVDNRTVGATVSIGVGTIQGDESIDRLLQRTDEALYRAKEGGRNLALPAGN</sequence>
<name>A0ABW0RQ49_9GAMM</name>
<reference evidence="6" key="1">
    <citation type="journal article" date="2019" name="Int. J. Syst. Evol. Microbiol.">
        <title>The Global Catalogue of Microorganisms (GCM) 10K type strain sequencing project: providing services to taxonomists for standard genome sequencing and annotation.</title>
        <authorList>
            <consortium name="The Broad Institute Genomics Platform"/>
            <consortium name="The Broad Institute Genome Sequencing Center for Infectious Disease"/>
            <person name="Wu L."/>
            <person name="Ma J."/>
        </authorList>
    </citation>
    <scope>NUCLEOTIDE SEQUENCE [LARGE SCALE GENOMIC DNA]</scope>
    <source>
        <strain evidence="6">CGMCC 4.1799</strain>
    </source>
</reference>
<dbReference type="CDD" id="cd01949">
    <property type="entry name" value="GGDEF"/>
    <property type="match status" value="1"/>
</dbReference>
<dbReference type="RefSeq" id="WP_248159738.1">
    <property type="nucleotide sequence ID" value="NZ_JAKZAJ010000005.1"/>
</dbReference>
<protein>
    <recommendedName>
        <fullName evidence="1">diguanylate cyclase</fullName>
        <ecNumber evidence="1">2.7.7.65</ecNumber>
    </recommendedName>
</protein>
<comment type="caution">
    <text evidence="5">The sequence shown here is derived from an EMBL/GenBank/DDBJ whole genome shotgun (WGS) entry which is preliminary data.</text>
</comment>
<dbReference type="PANTHER" id="PTHR45138">
    <property type="entry name" value="REGULATORY COMPONENTS OF SENSORY TRANSDUCTION SYSTEM"/>
    <property type="match status" value="1"/>
</dbReference>
<accession>A0ABW0RQ49</accession>
<keyword evidence="3" id="KW-1133">Transmembrane helix</keyword>
<feature type="transmembrane region" description="Helical" evidence="3">
    <location>
        <begin position="158"/>
        <end position="176"/>
    </location>
</feature>
<keyword evidence="3" id="KW-0812">Transmembrane</keyword>
<comment type="catalytic activity">
    <reaction evidence="2">
        <text>2 GTP = 3',3'-c-di-GMP + 2 diphosphate</text>
        <dbReference type="Rhea" id="RHEA:24898"/>
        <dbReference type="ChEBI" id="CHEBI:33019"/>
        <dbReference type="ChEBI" id="CHEBI:37565"/>
        <dbReference type="ChEBI" id="CHEBI:58805"/>
        <dbReference type="EC" id="2.7.7.65"/>
    </reaction>
</comment>
<dbReference type="SUPFAM" id="SSF55073">
    <property type="entry name" value="Nucleotide cyclase"/>
    <property type="match status" value="1"/>
</dbReference>
<evidence type="ECO:0000256" key="1">
    <source>
        <dbReference type="ARBA" id="ARBA00012528"/>
    </source>
</evidence>
<feature type="transmembrane region" description="Helical" evidence="3">
    <location>
        <begin position="22"/>
        <end position="44"/>
    </location>
</feature>
<dbReference type="Proteomes" id="UP001596055">
    <property type="component" value="Unassembled WGS sequence"/>
</dbReference>